<gene>
    <name evidence="3" type="ORF">TeGR_g11046</name>
</gene>
<evidence type="ECO:0000313" key="4">
    <source>
        <dbReference type="Proteomes" id="UP001165060"/>
    </source>
</evidence>
<dbReference type="InterPro" id="IPR053139">
    <property type="entry name" value="Surface_bspA-like"/>
</dbReference>
<feature type="region of interest" description="Disordered" evidence="2">
    <location>
        <begin position="321"/>
        <end position="340"/>
    </location>
</feature>
<dbReference type="Gene3D" id="3.80.10.10">
    <property type="entry name" value="Ribonuclease Inhibitor"/>
    <property type="match status" value="1"/>
</dbReference>
<feature type="compositionally biased region" description="Basic and acidic residues" evidence="2">
    <location>
        <begin position="264"/>
        <end position="277"/>
    </location>
</feature>
<feature type="compositionally biased region" description="Pro residues" evidence="2">
    <location>
        <begin position="322"/>
        <end position="335"/>
    </location>
</feature>
<organism evidence="3 4">
    <name type="scientific">Tetraparma gracilis</name>
    <dbReference type="NCBI Taxonomy" id="2962635"/>
    <lineage>
        <taxon>Eukaryota</taxon>
        <taxon>Sar</taxon>
        <taxon>Stramenopiles</taxon>
        <taxon>Ochrophyta</taxon>
        <taxon>Bolidophyceae</taxon>
        <taxon>Parmales</taxon>
        <taxon>Triparmaceae</taxon>
        <taxon>Tetraparma</taxon>
    </lineage>
</organism>
<dbReference type="Proteomes" id="UP001165060">
    <property type="component" value="Unassembled WGS sequence"/>
</dbReference>
<feature type="coiled-coil region" evidence="1">
    <location>
        <begin position="199"/>
        <end position="226"/>
    </location>
</feature>
<name>A0ABQ6MNM1_9STRA</name>
<evidence type="ECO:0000256" key="2">
    <source>
        <dbReference type="SAM" id="MobiDB-lite"/>
    </source>
</evidence>
<dbReference type="PANTHER" id="PTHR45661:SF3">
    <property type="entry name" value="IG-LIKE DOMAIN-CONTAINING PROTEIN"/>
    <property type="match status" value="1"/>
</dbReference>
<comment type="caution">
    <text evidence="3">The sequence shown here is derived from an EMBL/GenBank/DDBJ whole genome shotgun (WGS) entry which is preliminary data.</text>
</comment>
<proteinExistence type="predicted"/>
<dbReference type="PANTHER" id="PTHR45661">
    <property type="entry name" value="SURFACE ANTIGEN"/>
    <property type="match status" value="1"/>
</dbReference>
<evidence type="ECO:0000256" key="1">
    <source>
        <dbReference type="SAM" id="Coils"/>
    </source>
</evidence>
<sequence>MSEAVVYTGAEPTEFNENGICIGEWERVEEVTNVTIADGVTEIKEAAFYSCIGLTNLSFLKGSAVTTVGVQAFRESGIVTLQGMERVRKIGDEAFAYCKDLRTIEGLGCEEMGDNCFARCTLLQSMKGWPASMTVIPKGTFWGCTSMTTVDCDISHVTSIGVSPAGDHAFAGCTSLLPPSLSKKDADPAAVLAYLKEMASNERDAARAAELEIENAARAAELLIADQAARAAEDSLLAELDAEDAAKKGKKKKKKKKKASSKKGKGEEQAEPDDWRSDFQRYVQSDMMRGVEQRKRQRNLEEAARVMAAHEQKIAALHLPPSLAPPPAAPPPAPLAPKETTEDIEAQIAALGLDLAPLPAPDELTETAEDIEAQIAALGLPPNYSPVPAPAAAPDAFLESLIASSPPAAHQSHGEFLEETVAELHTLAFGAEEPLPPDNYESMLALLGKLPPDTARDIAELARRSLQR</sequence>
<keyword evidence="4" id="KW-1185">Reference proteome</keyword>
<dbReference type="SUPFAM" id="SSF52058">
    <property type="entry name" value="L domain-like"/>
    <property type="match status" value="1"/>
</dbReference>
<accession>A0ABQ6MNM1</accession>
<feature type="region of interest" description="Disordered" evidence="2">
    <location>
        <begin position="245"/>
        <end position="277"/>
    </location>
</feature>
<dbReference type="InterPro" id="IPR026906">
    <property type="entry name" value="LRR_5"/>
</dbReference>
<evidence type="ECO:0000313" key="3">
    <source>
        <dbReference type="EMBL" id="GMI29132.1"/>
    </source>
</evidence>
<protein>
    <submittedName>
        <fullName evidence="3">Uncharacterized protein</fullName>
    </submittedName>
</protein>
<reference evidence="3 4" key="1">
    <citation type="journal article" date="2023" name="Commun. Biol.">
        <title>Genome analysis of Parmales, the sister group of diatoms, reveals the evolutionary specialization of diatoms from phago-mixotrophs to photoautotrophs.</title>
        <authorList>
            <person name="Ban H."/>
            <person name="Sato S."/>
            <person name="Yoshikawa S."/>
            <person name="Yamada K."/>
            <person name="Nakamura Y."/>
            <person name="Ichinomiya M."/>
            <person name="Sato N."/>
            <person name="Blanc-Mathieu R."/>
            <person name="Endo H."/>
            <person name="Kuwata A."/>
            <person name="Ogata H."/>
        </authorList>
    </citation>
    <scope>NUCLEOTIDE SEQUENCE [LARGE SCALE GENOMIC DNA]</scope>
</reference>
<feature type="compositionally biased region" description="Basic residues" evidence="2">
    <location>
        <begin position="248"/>
        <end position="263"/>
    </location>
</feature>
<dbReference type="InterPro" id="IPR032675">
    <property type="entry name" value="LRR_dom_sf"/>
</dbReference>
<dbReference type="Pfam" id="PF13306">
    <property type="entry name" value="LRR_5"/>
    <property type="match status" value="1"/>
</dbReference>
<dbReference type="EMBL" id="BRYB01000388">
    <property type="protein sequence ID" value="GMI29132.1"/>
    <property type="molecule type" value="Genomic_DNA"/>
</dbReference>
<keyword evidence="1" id="KW-0175">Coiled coil</keyword>